<dbReference type="Pfam" id="PF07727">
    <property type="entry name" value="RVT_2"/>
    <property type="match status" value="2"/>
</dbReference>
<dbReference type="AlphaFoldDB" id="A0A2N9H9E1"/>
<accession>A0A2N9H9E1</accession>
<feature type="compositionally biased region" description="Polar residues" evidence="1">
    <location>
        <begin position="52"/>
        <end position="68"/>
    </location>
</feature>
<sequence length="492" mass="53406">MYYCPNHRASVQTSNPNTVINSSPHTAIDIPTIPTISSLITFPLNAFPQSPAPNSAVPQSPTPISTVTPAHVPSSAETPAHVLISAVTPVHVPISAETPAPAPNSTVTPSPAPISAAPAQPSPLPTPIQNTHPMQIRSKLGTWSLVPPPQHHNIVGCKWVYKLKTHSDGSIARYKARLVAKGFHQQQGIDFDETFSPVVKPPTVRMILSLAVSLNWPLRQLDVSNAFLHGILKRKSICLNPKVTSVLNILIMSAGCTNPSMASNRLQGPGLRVLTSNTPTFLDTLIQHLSSIFELKDLGSLHYFLGIQVTRDSKGLQLSQAKYATAFLQKHNMTTTKPVSTPCTPNTRLSLHDGEKLHDPHAYRSLVGAFHYLTFTRPDLSFAVHQGTLHLGLSFSPGPLKLSAFTDADWAGDPDDRRSTSGLLVYLGPNPITWSAKKQLTVSRSSTESEYRALALASIEIKIYSPKAAHRFLDLRSNLMATVRPPELEEGC</sequence>
<protein>
    <recommendedName>
        <fullName evidence="2">Reverse transcriptase Ty1/copia-type domain-containing protein</fullName>
    </recommendedName>
</protein>
<organism evidence="3">
    <name type="scientific">Fagus sylvatica</name>
    <name type="common">Beechnut</name>
    <dbReference type="NCBI Taxonomy" id="28930"/>
    <lineage>
        <taxon>Eukaryota</taxon>
        <taxon>Viridiplantae</taxon>
        <taxon>Streptophyta</taxon>
        <taxon>Embryophyta</taxon>
        <taxon>Tracheophyta</taxon>
        <taxon>Spermatophyta</taxon>
        <taxon>Magnoliopsida</taxon>
        <taxon>eudicotyledons</taxon>
        <taxon>Gunneridae</taxon>
        <taxon>Pentapetalae</taxon>
        <taxon>rosids</taxon>
        <taxon>fabids</taxon>
        <taxon>Fagales</taxon>
        <taxon>Fagaceae</taxon>
        <taxon>Fagus</taxon>
    </lineage>
</organism>
<feature type="region of interest" description="Disordered" evidence="1">
    <location>
        <begin position="51"/>
        <end position="73"/>
    </location>
</feature>
<name>A0A2N9H9E1_FAGSY</name>
<feature type="region of interest" description="Disordered" evidence="1">
    <location>
        <begin position="95"/>
        <end position="121"/>
    </location>
</feature>
<feature type="domain" description="Reverse transcriptase Ty1/copia-type" evidence="2">
    <location>
        <begin position="273"/>
        <end position="343"/>
    </location>
</feature>
<dbReference type="InterPro" id="IPR043502">
    <property type="entry name" value="DNA/RNA_pol_sf"/>
</dbReference>
<feature type="domain" description="Reverse transcriptase Ty1/copia-type" evidence="2">
    <location>
        <begin position="142"/>
        <end position="237"/>
    </location>
</feature>
<dbReference type="EMBL" id="OIVN01003095">
    <property type="protein sequence ID" value="SPD08762.1"/>
    <property type="molecule type" value="Genomic_DNA"/>
</dbReference>
<dbReference type="PANTHER" id="PTHR11439:SF455">
    <property type="entry name" value="RLK (RECEPTOR-LIKE PROTEIN KINASE) 8, PUTATIVE-RELATED"/>
    <property type="match status" value="1"/>
</dbReference>
<dbReference type="CDD" id="cd09272">
    <property type="entry name" value="RNase_HI_RT_Ty1"/>
    <property type="match status" value="1"/>
</dbReference>
<gene>
    <name evidence="3" type="ORF">FSB_LOCUS36644</name>
</gene>
<dbReference type="InterPro" id="IPR013103">
    <property type="entry name" value="RVT_2"/>
</dbReference>
<evidence type="ECO:0000259" key="2">
    <source>
        <dbReference type="Pfam" id="PF07727"/>
    </source>
</evidence>
<evidence type="ECO:0000313" key="3">
    <source>
        <dbReference type="EMBL" id="SPD08762.1"/>
    </source>
</evidence>
<feature type="compositionally biased region" description="Low complexity" evidence="1">
    <location>
        <begin position="105"/>
        <end position="119"/>
    </location>
</feature>
<dbReference type="PANTHER" id="PTHR11439">
    <property type="entry name" value="GAG-POL-RELATED RETROTRANSPOSON"/>
    <property type="match status" value="1"/>
</dbReference>
<proteinExistence type="predicted"/>
<evidence type="ECO:0000256" key="1">
    <source>
        <dbReference type="SAM" id="MobiDB-lite"/>
    </source>
</evidence>
<reference evidence="3" key="1">
    <citation type="submission" date="2018-02" db="EMBL/GenBank/DDBJ databases">
        <authorList>
            <person name="Cohen D.B."/>
            <person name="Kent A.D."/>
        </authorList>
    </citation>
    <scope>NUCLEOTIDE SEQUENCE</scope>
</reference>
<dbReference type="SUPFAM" id="SSF56672">
    <property type="entry name" value="DNA/RNA polymerases"/>
    <property type="match status" value="1"/>
</dbReference>